<evidence type="ECO:0000313" key="3">
    <source>
        <dbReference type="Proteomes" id="UP000324758"/>
    </source>
</evidence>
<gene>
    <name evidence="2" type="ORF">FXB40_36940</name>
</gene>
<dbReference type="Proteomes" id="UP000324758">
    <property type="component" value="Unassembled WGS sequence"/>
</dbReference>
<name>A0A5D3KF71_9BRAD</name>
<dbReference type="EMBL" id="VSSS01000062">
    <property type="protein sequence ID" value="TYL89193.1"/>
    <property type="molecule type" value="Genomic_DNA"/>
</dbReference>
<protein>
    <submittedName>
        <fullName evidence="2">DUF2934 domain-containing protein</fullName>
    </submittedName>
</protein>
<comment type="caution">
    <text evidence="2">The sequence shown here is derived from an EMBL/GenBank/DDBJ whole genome shotgun (WGS) entry which is preliminary data.</text>
</comment>
<accession>A0A5D3KF71</accession>
<feature type="compositionally biased region" description="Polar residues" evidence="1">
    <location>
        <begin position="45"/>
        <end position="56"/>
    </location>
</feature>
<dbReference type="AlphaFoldDB" id="A0A5D3KF71"/>
<evidence type="ECO:0000313" key="2">
    <source>
        <dbReference type="EMBL" id="TYL89193.1"/>
    </source>
</evidence>
<proteinExistence type="predicted"/>
<organism evidence="2 3">
    <name type="scientific">Bradyrhizobium rifense</name>
    <dbReference type="NCBI Taxonomy" id="515499"/>
    <lineage>
        <taxon>Bacteria</taxon>
        <taxon>Pseudomonadati</taxon>
        <taxon>Pseudomonadota</taxon>
        <taxon>Alphaproteobacteria</taxon>
        <taxon>Hyphomicrobiales</taxon>
        <taxon>Nitrobacteraceae</taxon>
        <taxon>Bradyrhizobium</taxon>
    </lineage>
</organism>
<dbReference type="InterPro" id="IPR021327">
    <property type="entry name" value="DUF2934"/>
</dbReference>
<reference evidence="2 3" key="1">
    <citation type="submission" date="2019-08" db="EMBL/GenBank/DDBJ databases">
        <title>Bradyrhizobium hipponensis sp. nov., a rhizobium isolated from a Lupinus angustifolius root nodule in Tunisia.</title>
        <authorList>
            <person name="Off K."/>
            <person name="Rejili M."/>
            <person name="Mars M."/>
            <person name="Brachmann A."/>
            <person name="Marin M."/>
        </authorList>
    </citation>
    <scope>NUCLEOTIDE SEQUENCE [LARGE SCALE GENOMIC DNA]</scope>
    <source>
        <strain evidence="2 3">CTAW71</strain>
    </source>
</reference>
<feature type="region of interest" description="Disordered" evidence="1">
    <location>
        <begin position="37"/>
        <end position="56"/>
    </location>
</feature>
<sequence length="56" mass="6222">MALEEQIRNYAYQLWEKAGKPEGRDEEFLQAAKAELGAEDEAAGTTDQPNRTILPG</sequence>
<dbReference type="Pfam" id="PF11154">
    <property type="entry name" value="DUF2934"/>
    <property type="match status" value="1"/>
</dbReference>
<dbReference type="OrthoDB" id="9811127at2"/>
<keyword evidence="3" id="KW-1185">Reference proteome</keyword>
<evidence type="ECO:0000256" key="1">
    <source>
        <dbReference type="SAM" id="MobiDB-lite"/>
    </source>
</evidence>